<dbReference type="GO" id="GO:0005886">
    <property type="term" value="C:plasma membrane"/>
    <property type="evidence" value="ECO:0007669"/>
    <property type="project" value="UniProtKB-SubCell"/>
</dbReference>
<accession>A0A6P6N0P3</accession>
<name>A0A6P6N0P3_CARAU</name>
<organism evidence="8 9">
    <name type="scientific">Carassius auratus</name>
    <name type="common">Goldfish</name>
    <dbReference type="NCBI Taxonomy" id="7957"/>
    <lineage>
        <taxon>Eukaryota</taxon>
        <taxon>Metazoa</taxon>
        <taxon>Chordata</taxon>
        <taxon>Craniata</taxon>
        <taxon>Vertebrata</taxon>
        <taxon>Euteleostomi</taxon>
        <taxon>Actinopterygii</taxon>
        <taxon>Neopterygii</taxon>
        <taxon>Teleostei</taxon>
        <taxon>Ostariophysi</taxon>
        <taxon>Cypriniformes</taxon>
        <taxon>Cyprinidae</taxon>
        <taxon>Cyprininae</taxon>
        <taxon>Carassius</taxon>
    </lineage>
</organism>
<evidence type="ECO:0000256" key="6">
    <source>
        <dbReference type="ARBA" id="ARBA00023136"/>
    </source>
</evidence>
<keyword evidence="6 7" id="KW-0472">Membrane</keyword>
<proteinExistence type="inferred from homology"/>
<dbReference type="Pfam" id="PF09815">
    <property type="entry name" value="XK-related"/>
    <property type="match status" value="1"/>
</dbReference>
<sequence>MAMLWSQEQNPLSLPVPASLPFRSACPVWLLGDFYGSPNGSFAGLQWGPFEPLDSVKLKFLSLKTALLITLTSINRFGLVFGYVPIVPTTPFPRPGALQALPLEEADPALTLLCSRYVHTLYLGVQSRWHGDPGQRHFYWRLMFESADINMLRLLEAFLKSAPQLVLQLSIMIHSNHILPLQGLSASASLVSLAWMIASYQKVLRDSRDDKLPMSYKAVIVQMLWHLFTIGARTIAFALFASVFQLYFGIFIVAHWCAMTFWIIQGETDFCMSKWEEIIYNMVVGIIYIFCWFNVKEGRARFRLGVYYGVTLVENIALTAAWYIHRGPHTSDFYALIIVCVVVCSYALGTFFMFVYYCLLHPDGPILGAQWSCVEEGMGVISLGGIEDLGTPLPQPDVVTSPPRTLQRTTAGEIGVGDRDSCLPVFQVRPPSVPPASSPRPPRTEGPVIRIDLPRKSYPAWDAHFIDRRLRKTILVLENTSPMTPRIQYQSFSNPKEVTEYETTV</sequence>
<evidence type="ECO:0000256" key="1">
    <source>
        <dbReference type="ARBA" id="ARBA00004651"/>
    </source>
</evidence>
<evidence type="ECO:0000256" key="7">
    <source>
        <dbReference type="RuleBase" id="RU910716"/>
    </source>
</evidence>
<evidence type="ECO:0000256" key="4">
    <source>
        <dbReference type="ARBA" id="ARBA00022692"/>
    </source>
</evidence>
<feature type="transmembrane region" description="Helical" evidence="7">
    <location>
        <begin position="219"/>
        <end position="240"/>
    </location>
</feature>
<evidence type="ECO:0000256" key="2">
    <source>
        <dbReference type="ARBA" id="ARBA00008789"/>
    </source>
</evidence>
<evidence type="ECO:0000256" key="5">
    <source>
        <dbReference type="ARBA" id="ARBA00022989"/>
    </source>
</evidence>
<dbReference type="OrthoDB" id="6356248at2759"/>
<keyword evidence="5 7" id="KW-1133">Transmembrane helix</keyword>
<gene>
    <name evidence="9" type="primary">LOC113073344</name>
</gene>
<keyword evidence="4 7" id="KW-0812">Transmembrane</keyword>
<evidence type="ECO:0000256" key="3">
    <source>
        <dbReference type="ARBA" id="ARBA00022475"/>
    </source>
</evidence>
<dbReference type="InterPro" id="IPR050895">
    <property type="entry name" value="XK-related_scramblase"/>
</dbReference>
<dbReference type="KEGG" id="caua:113073344"/>
<feature type="transmembrane region" description="Helical" evidence="7">
    <location>
        <begin position="246"/>
        <end position="266"/>
    </location>
</feature>
<feature type="transmembrane region" description="Helical" evidence="7">
    <location>
        <begin position="278"/>
        <end position="295"/>
    </location>
</feature>
<dbReference type="GO" id="GO:0070782">
    <property type="term" value="P:phosphatidylserine exposure on apoptotic cell surface"/>
    <property type="evidence" value="ECO:0007669"/>
    <property type="project" value="TreeGrafter"/>
</dbReference>
<protein>
    <recommendedName>
        <fullName evidence="7">XK-related protein</fullName>
    </recommendedName>
</protein>
<reference evidence="9" key="1">
    <citation type="submission" date="2025-08" db="UniProtKB">
        <authorList>
            <consortium name="RefSeq"/>
        </authorList>
    </citation>
    <scope>IDENTIFICATION</scope>
    <source>
        <strain evidence="9">Wakin</strain>
        <tissue evidence="9">Muscle</tissue>
    </source>
</reference>
<comment type="similarity">
    <text evidence="2 7">Belongs to the XK family.</text>
</comment>
<dbReference type="GeneID" id="113073344"/>
<dbReference type="PANTHER" id="PTHR16024:SF7">
    <property type="entry name" value="XK-RELATED PROTEIN 7"/>
    <property type="match status" value="1"/>
</dbReference>
<dbReference type="RefSeq" id="XP_026102054.1">
    <property type="nucleotide sequence ID" value="XM_026246269.1"/>
</dbReference>
<dbReference type="AlphaFoldDB" id="A0A6P6N0P3"/>
<feature type="transmembrane region" description="Helical" evidence="7">
    <location>
        <begin position="178"/>
        <end position="198"/>
    </location>
</feature>
<keyword evidence="8" id="KW-1185">Reference proteome</keyword>
<evidence type="ECO:0000313" key="8">
    <source>
        <dbReference type="Proteomes" id="UP000515129"/>
    </source>
</evidence>
<evidence type="ECO:0000313" key="9">
    <source>
        <dbReference type="RefSeq" id="XP_026102054.1"/>
    </source>
</evidence>
<comment type="subcellular location">
    <subcellularLocation>
        <location evidence="1">Cell membrane</location>
        <topology evidence="1">Multi-pass membrane protein</topology>
    </subcellularLocation>
    <subcellularLocation>
        <location evidence="7">Membrane</location>
        <topology evidence="7">Multi-pass membrane protein</topology>
    </subcellularLocation>
</comment>
<dbReference type="GO" id="GO:1902742">
    <property type="term" value="P:apoptotic process involved in development"/>
    <property type="evidence" value="ECO:0007669"/>
    <property type="project" value="TreeGrafter"/>
</dbReference>
<feature type="transmembrane region" description="Helical" evidence="7">
    <location>
        <begin position="333"/>
        <end position="357"/>
    </location>
</feature>
<keyword evidence="3" id="KW-1003">Cell membrane</keyword>
<dbReference type="InterPro" id="IPR018629">
    <property type="entry name" value="XK-rel"/>
</dbReference>
<feature type="transmembrane region" description="Helical" evidence="7">
    <location>
        <begin position="307"/>
        <end position="324"/>
    </location>
</feature>
<dbReference type="PANTHER" id="PTHR16024">
    <property type="entry name" value="XK-RELATED PROTEIN"/>
    <property type="match status" value="1"/>
</dbReference>
<dbReference type="GO" id="GO:0043652">
    <property type="term" value="P:engulfment of apoptotic cell"/>
    <property type="evidence" value="ECO:0007669"/>
    <property type="project" value="TreeGrafter"/>
</dbReference>
<dbReference type="Proteomes" id="UP000515129">
    <property type="component" value="Unplaced"/>
</dbReference>